<feature type="region of interest" description="Disordered" evidence="1">
    <location>
        <begin position="48"/>
        <end position="82"/>
    </location>
</feature>
<gene>
    <name evidence="2" type="ORF">BDP27DRAFT_1417829</name>
</gene>
<reference evidence="2" key="1">
    <citation type="submission" date="2020-11" db="EMBL/GenBank/DDBJ databases">
        <authorList>
            <consortium name="DOE Joint Genome Institute"/>
            <person name="Ahrendt S."/>
            <person name="Riley R."/>
            <person name="Andreopoulos W."/>
            <person name="Labutti K."/>
            <person name="Pangilinan J."/>
            <person name="Ruiz-Duenas F.J."/>
            <person name="Barrasa J.M."/>
            <person name="Sanchez-Garcia M."/>
            <person name="Camarero S."/>
            <person name="Miyauchi S."/>
            <person name="Serrano A."/>
            <person name="Linde D."/>
            <person name="Babiker R."/>
            <person name="Drula E."/>
            <person name="Ayuso-Fernandez I."/>
            <person name="Pacheco R."/>
            <person name="Padilla G."/>
            <person name="Ferreira P."/>
            <person name="Barriuso J."/>
            <person name="Kellner H."/>
            <person name="Castanera R."/>
            <person name="Alfaro M."/>
            <person name="Ramirez L."/>
            <person name="Pisabarro A.G."/>
            <person name="Kuo A."/>
            <person name="Tritt A."/>
            <person name="Lipzen A."/>
            <person name="He G."/>
            <person name="Yan M."/>
            <person name="Ng V."/>
            <person name="Cullen D."/>
            <person name="Martin F."/>
            <person name="Rosso M.-N."/>
            <person name="Henrissat B."/>
            <person name="Hibbett D."/>
            <person name="Martinez A.T."/>
            <person name="Grigoriev I.V."/>
        </authorList>
    </citation>
    <scope>NUCLEOTIDE SEQUENCE</scope>
    <source>
        <strain evidence="2">AH 40177</strain>
    </source>
</reference>
<dbReference type="AlphaFoldDB" id="A0A9P5UB63"/>
<name>A0A9P5UB63_9AGAR</name>
<dbReference type="EMBL" id="JADNRY010000022">
    <property type="protein sequence ID" value="KAF9072754.1"/>
    <property type="molecule type" value="Genomic_DNA"/>
</dbReference>
<protein>
    <submittedName>
        <fullName evidence="2">Uncharacterized protein</fullName>
    </submittedName>
</protein>
<sequence length="219" mass="24333">MFANTSINNAIGSYAATNYTGSSQNFQGPRLALWRGWTSPLLAGYNAPPPTRAPSPPSPWVASATPPLSSRSSESSYSSSFASPVFGPTDYFEFYPRYDMSLPGKNINREYYAQEMGSIPSSTPSSPPPSPAFVLYAFAEDVTTDCWKNRWTLSTERDPIVDHGTTSGPEFFDRAIKAPKSRQDLAWANWRTVRAPRPKRAQQSVAMDIMRMEQDAERL</sequence>
<accession>A0A9P5UB63</accession>
<organism evidence="2 3">
    <name type="scientific">Rhodocollybia butyracea</name>
    <dbReference type="NCBI Taxonomy" id="206335"/>
    <lineage>
        <taxon>Eukaryota</taxon>
        <taxon>Fungi</taxon>
        <taxon>Dikarya</taxon>
        <taxon>Basidiomycota</taxon>
        <taxon>Agaricomycotina</taxon>
        <taxon>Agaricomycetes</taxon>
        <taxon>Agaricomycetidae</taxon>
        <taxon>Agaricales</taxon>
        <taxon>Marasmiineae</taxon>
        <taxon>Omphalotaceae</taxon>
        <taxon>Rhodocollybia</taxon>
    </lineage>
</organism>
<evidence type="ECO:0000313" key="2">
    <source>
        <dbReference type="EMBL" id="KAF9072754.1"/>
    </source>
</evidence>
<comment type="caution">
    <text evidence="2">The sequence shown here is derived from an EMBL/GenBank/DDBJ whole genome shotgun (WGS) entry which is preliminary data.</text>
</comment>
<evidence type="ECO:0000313" key="3">
    <source>
        <dbReference type="Proteomes" id="UP000772434"/>
    </source>
</evidence>
<keyword evidence="3" id="KW-1185">Reference proteome</keyword>
<proteinExistence type="predicted"/>
<feature type="compositionally biased region" description="Pro residues" evidence="1">
    <location>
        <begin position="48"/>
        <end position="59"/>
    </location>
</feature>
<evidence type="ECO:0000256" key="1">
    <source>
        <dbReference type="SAM" id="MobiDB-lite"/>
    </source>
</evidence>
<dbReference type="Proteomes" id="UP000772434">
    <property type="component" value="Unassembled WGS sequence"/>
</dbReference>
<feature type="compositionally biased region" description="Low complexity" evidence="1">
    <location>
        <begin position="60"/>
        <end position="82"/>
    </location>
</feature>